<evidence type="ECO:0000256" key="5">
    <source>
        <dbReference type="ARBA" id="ARBA00022692"/>
    </source>
</evidence>
<evidence type="ECO:0000313" key="11">
    <source>
        <dbReference type="EMBL" id="KGK40676.1"/>
    </source>
</evidence>
<sequence length="585" mass="67644">MLFLRKSVVVKISVFGIISLLLLALFSYHTEKIQTSYGTIKESVTNLKPKIGSMKENIGSYVSNDKAYNDAVESELTHELDEENGNLLEDNGDEVIKYINTLALEDDKLVRRSQYFHKIFKLISKFKPILEPLDTYLSDKILVQSVDGFDEPAFTKEQLEKYLVVNRKDVDDLQENLNFYISNMTEIGEYPENIYEKGTNGIVYVGGEKYSWLTLMSIMNIREVGSELPIEVLIPNREEYEFGFCKDILPKYNAKCIYLPKLVGLNVFNEYHFKGYQFKSLAIALSSFENILLLDADNSPLVNPDYLFTSKVFQDNGLVLWPDFWKRTTHPAFYEIAGFDIDLTRRRDFGYKEYGEHVKKLCKDDEVLFHQLEGTLPDPSTESGQVLFSKSKHFKTILLSLYLNSYGPDYYYPLLSQGAGGEGDKETFIAAAHILEEHYYTVKKHVIALGRFRDGEFKGSAMGQFNAVEDYDIFERYQGSNEEVDEEPGLLFVHANFPKLDPWELYQNDVIIDKSKNERNRLFGVEFIDRVGYDFELKTWENMKQLLCDETLEFATFKNHDVTTKQVCDEVLLQLEYLKSTSKNV</sequence>
<keyword evidence="9 10" id="KW-0472">Membrane</keyword>
<dbReference type="eggNOG" id="ENOG502QQ16">
    <property type="taxonomic scope" value="Eukaryota"/>
</dbReference>
<organism evidence="11 12">
    <name type="scientific">Pichia kudriavzevii</name>
    <name type="common">Yeast</name>
    <name type="synonym">Issatchenkia orientalis</name>
    <dbReference type="NCBI Taxonomy" id="4909"/>
    <lineage>
        <taxon>Eukaryota</taxon>
        <taxon>Fungi</taxon>
        <taxon>Dikarya</taxon>
        <taxon>Ascomycota</taxon>
        <taxon>Saccharomycotina</taxon>
        <taxon>Pichiomycetes</taxon>
        <taxon>Pichiales</taxon>
        <taxon>Pichiaceae</taxon>
        <taxon>Pichia</taxon>
    </lineage>
</organism>
<keyword evidence="7 10" id="KW-1133">Transmembrane helix</keyword>
<evidence type="ECO:0000256" key="7">
    <source>
        <dbReference type="ARBA" id="ARBA00022989"/>
    </source>
</evidence>
<dbReference type="VEuPathDB" id="FungiDB:C5L36_0A12490"/>
<name>A0A099P9E5_PICKU</name>
<dbReference type="PANTHER" id="PTHR31646">
    <property type="entry name" value="ALPHA-1,2-MANNOSYLTRANSFERASE MNN2"/>
    <property type="match status" value="1"/>
</dbReference>
<evidence type="ECO:0000256" key="9">
    <source>
        <dbReference type="ARBA" id="ARBA00023136"/>
    </source>
</evidence>
<keyword evidence="5 10" id="KW-0812">Transmembrane</keyword>
<evidence type="ECO:0000256" key="1">
    <source>
        <dbReference type="ARBA" id="ARBA00004323"/>
    </source>
</evidence>
<keyword evidence="6" id="KW-0735">Signal-anchor</keyword>
<comment type="subcellular location">
    <subcellularLocation>
        <location evidence="1">Golgi apparatus membrane</location>
        <topology evidence="1">Single-pass type II membrane protein</topology>
    </subcellularLocation>
</comment>
<keyword evidence="8" id="KW-0333">Golgi apparatus</keyword>
<evidence type="ECO:0008006" key="13">
    <source>
        <dbReference type="Google" id="ProtNLM"/>
    </source>
</evidence>
<dbReference type="Proteomes" id="UP000029867">
    <property type="component" value="Unassembled WGS sequence"/>
</dbReference>
<feature type="transmembrane region" description="Helical" evidence="10">
    <location>
        <begin position="12"/>
        <end position="29"/>
    </location>
</feature>
<dbReference type="Pfam" id="PF11051">
    <property type="entry name" value="Mannosyl_trans3"/>
    <property type="match status" value="1"/>
</dbReference>
<evidence type="ECO:0000256" key="3">
    <source>
        <dbReference type="ARBA" id="ARBA00009105"/>
    </source>
</evidence>
<evidence type="ECO:0000313" key="12">
    <source>
        <dbReference type="Proteomes" id="UP000029867"/>
    </source>
</evidence>
<comment type="caution">
    <text evidence="11">The sequence shown here is derived from an EMBL/GenBank/DDBJ whole genome shotgun (WGS) entry which is preliminary data.</text>
</comment>
<evidence type="ECO:0000256" key="8">
    <source>
        <dbReference type="ARBA" id="ARBA00023034"/>
    </source>
</evidence>
<dbReference type="EMBL" id="JQFK01000001">
    <property type="protein sequence ID" value="KGK40676.1"/>
    <property type="molecule type" value="Genomic_DNA"/>
</dbReference>
<keyword evidence="4" id="KW-0808">Transferase</keyword>
<dbReference type="InterPro" id="IPR029044">
    <property type="entry name" value="Nucleotide-diphossugar_trans"/>
</dbReference>
<evidence type="ECO:0000256" key="2">
    <source>
        <dbReference type="ARBA" id="ARBA00004922"/>
    </source>
</evidence>
<evidence type="ECO:0000256" key="4">
    <source>
        <dbReference type="ARBA" id="ARBA00022679"/>
    </source>
</evidence>
<evidence type="ECO:0000256" key="10">
    <source>
        <dbReference type="SAM" id="Phobius"/>
    </source>
</evidence>
<dbReference type="GO" id="GO:0000139">
    <property type="term" value="C:Golgi membrane"/>
    <property type="evidence" value="ECO:0007669"/>
    <property type="project" value="UniProtKB-SubCell"/>
</dbReference>
<evidence type="ECO:0000256" key="6">
    <source>
        <dbReference type="ARBA" id="ARBA00022968"/>
    </source>
</evidence>
<dbReference type="InterPro" id="IPR022751">
    <property type="entry name" value="Alpha_mannosyltransferase"/>
</dbReference>
<dbReference type="GO" id="GO:0046354">
    <property type="term" value="P:mannan biosynthetic process"/>
    <property type="evidence" value="ECO:0007669"/>
    <property type="project" value="TreeGrafter"/>
</dbReference>
<dbReference type="HOGENOM" id="CLU_013298_1_2_1"/>
<reference evidence="12" key="1">
    <citation type="journal article" date="2014" name="Microb. Cell Fact.">
        <title>Exploiting Issatchenkia orientalis SD108 for succinic acid production.</title>
        <authorList>
            <person name="Xiao H."/>
            <person name="Shao Z."/>
            <person name="Jiang Y."/>
            <person name="Dole S."/>
            <person name="Zhao H."/>
        </authorList>
    </citation>
    <scope>NUCLEOTIDE SEQUENCE [LARGE SCALE GENOMIC DNA]</scope>
    <source>
        <strain evidence="12">SD108</strain>
    </source>
</reference>
<dbReference type="SUPFAM" id="SSF53448">
    <property type="entry name" value="Nucleotide-diphospho-sugar transferases"/>
    <property type="match status" value="1"/>
</dbReference>
<dbReference type="AlphaFoldDB" id="A0A099P9E5"/>
<protein>
    <recommendedName>
        <fullName evidence="13">Alpha-1,2-mannosyltransferase MNN2</fullName>
    </recommendedName>
</protein>
<comment type="pathway">
    <text evidence="2">Protein modification; protein glycosylation.</text>
</comment>
<dbReference type="GO" id="GO:0000026">
    <property type="term" value="F:alpha-1,2-mannosyltransferase activity"/>
    <property type="evidence" value="ECO:0007669"/>
    <property type="project" value="TreeGrafter"/>
</dbReference>
<proteinExistence type="inferred from homology"/>
<gene>
    <name evidence="11" type="ORF">JL09_g221</name>
</gene>
<dbReference type="PANTHER" id="PTHR31646:SF1">
    <property type="entry name" value="ALPHA-1,2-MANNOSYLTRANSFERASE MNN2"/>
    <property type="match status" value="1"/>
</dbReference>
<accession>A0A099P9E5</accession>
<comment type="similarity">
    <text evidence="3">Belongs to the MNN1/MNT family.</text>
</comment>